<dbReference type="InterPro" id="IPR050582">
    <property type="entry name" value="HAD-like_SerB"/>
</dbReference>
<dbReference type="PANTHER" id="PTHR43344">
    <property type="entry name" value="PHOSPHOSERINE PHOSPHATASE"/>
    <property type="match status" value="1"/>
</dbReference>
<dbReference type="NCBIfam" id="TIGR01488">
    <property type="entry name" value="HAD-SF-IB"/>
    <property type="match status" value="1"/>
</dbReference>
<keyword evidence="1" id="KW-0479">Metal-binding</keyword>
<proteinExistence type="predicted"/>
<dbReference type="Proteomes" id="UP000619170">
    <property type="component" value="Unassembled WGS sequence"/>
</dbReference>
<name>A0ABR9NK70_9GAMM</name>
<dbReference type="Gene3D" id="1.20.1440.100">
    <property type="entry name" value="SG protein - dephosphorylation function"/>
    <property type="match status" value="1"/>
</dbReference>
<dbReference type="InterPro" id="IPR023214">
    <property type="entry name" value="HAD_sf"/>
</dbReference>
<gene>
    <name evidence="4" type="ORF">IIQ43_09945</name>
</gene>
<keyword evidence="3" id="KW-0460">Magnesium</keyword>
<keyword evidence="2 4" id="KW-0378">Hydrolase</keyword>
<evidence type="ECO:0000313" key="5">
    <source>
        <dbReference type="Proteomes" id="UP000619170"/>
    </source>
</evidence>
<comment type="caution">
    <text evidence="4">The sequence shown here is derived from an EMBL/GenBank/DDBJ whole genome shotgun (WGS) entry which is preliminary data.</text>
</comment>
<dbReference type="GO" id="GO:0016787">
    <property type="term" value="F:hydrolase activity"/>
    <property type="evidence" value="ECO:0007669"/>
    <property type="project" value="UniProtKB-KW"/>
</dbReference>
<dbReference type="RefSeq" id="WP_111855563.1">
    <property type="nucleotide sequence ID" value="NZ_JADAZL010000004.1"/>
</dbReference>
<dbReference type="EMBL" id="JADAZL010000004">
    <property type="protein sequence ID" value="MBE2164860.1"/>
    <property type="molecule type" value="Genomic_DNA"/>
</dbReference>
<dbReference type="CDD" id="cd02612">
    <property type="entry name" value="HAD_PGPPase"/>
    <property type="match status" value="1"/>
</dbReference>
<dbReference type="InterPro" id="IPR006385">
    <property type="entry name" value="HAD_hydro_SerB1"/>
</dbReference>
<sequence>MKLALFDLDHTLLNTDSDHSWGEFLVNEGLVDPVHHRQMNDKFYEDYKAGQLDPYAYNEFVFGFLTKHDNNYLTELHQLFMQKVIRPQMRPKGFDAIKKHQDLGHTIVGITATSDFITAPIFREFGITEILATNAEVAEGKYTGKVAGLACYQKGKLARLDDWLEGRSVSESWAYSDSINDRFLLEYATHAIAVNPDDRLEKLAQENNWDIQDWSISQA</sequence>
<accession>A0ABR9NK70</accession>
<keyword evidence="5" id="KW-1185">Reference proteome</keyword>
<evidence type="ECO:0000256" key="2">
    <source>
        <dbReference type="ARBA" id="ARBA00022801"/>
    </source>
</evidence>
<evidence type="ECO:0000256" key="3">
    <source>
        <dbReference type="ARBA" id="ARBA00022842"/>
    </source>
</evidence>
<dbReference type="InterPro" id="IPR036412">
    <property type="entry name" value="HAD-like_sf"/>
</dbReference>
<evidence type="ECO:0000256" key="1">
    <source>
        <dbReference type="ARBA" id="ARBA00022723"/>
    </source>
</evidence>
<reference evidence="5" key="1">
    <citation type="submission" date="2023-07" db="EMBL/GenBank/DDBJ databases">
        <title>Acinetobacter oleivorans assembled AC1583.</title>
        <authorList>
            <person name="Yeo C.C."/>
        </authorList>
    </citation>
    <scope>NUCLEOTIDE SEQUENCE [LARGE SCALE GENOMIC DNA]</scope>
    <source>
        <strain evidence="5">AC1583</strain>
    </source>
</reference>
<dbReference type="Pfam" id="PF12710">
    <property type="entry name" value="HAD"/>
    <property type="match status" value="1"/>
</dbReference>
<protein>
    <submittedName>
        <fullName evidence="4">HAD-IB family hydrolase</fullName>
    </submittedName>
</protein>
<dbReference type="SUPFAM" id="SSF56784">
    <property type="entry name" value="HAD-like"/>
    <property type="match status" value="1"/>
</dbReference>
<dbReference type="NCBIfam" id="TIGR01490">
    <property type="entry name" value="HAD-SF-IB-hyp1"/>
    <property type="match status" value="1"/>
</dbReference>
<organism evidence="4 5">
    <name type="scientific">Acinetobacter oleivorans</name>
    <dbReference type="NCBI Taxonomy" id="1148157"/>
    <lineage>
        <taxon>Bacteria</taxon>
        <taxon>Pseudomonadati</taxon>
        <taxon>Pseudomonadota</taxon>
        <taxon>Gammaproteobacteria</taxon>
        <taxon>Moraxellales</taxon>
        <taxon>Moraxellaceae</taxon>
        <taxon>Acinetobacter</taxon>
    </lineage>
</organism>
<dbReference type="PANTHER" id="PTHR43344:SF13">
    <property type="entry name" value="PHOSPHATASE RV3661-RELATED"/>
    <property type="match status" value="1"/>
</dbReference>
<dbReference type="Gene3D" id="3.40.50.1000">
    <property type="entry name" value="HAD superfamily/HAD-like"/>
    <property type="match status" value="1"/>
</dbReference>
<evidence type="ECO:0000313" key="4">
    <source>
        <dbReference type="EMBL" id="MBE2164860.1"/>
    </source>
</evidence>